<dbReference type="InterPro" id="IPR039418">
    <property type="entry name" value="LexA-like"/>
</dbReference>
<comment type="caution">
    <text evidence="5">The sequence shown here is derived from an EMBL/GenBank/DDBJ whole genome shotgun (WGS) entry which is preliminary data.</text>
</comment>
<accession>A0A6M0IIZ9</accession>
<name>A0A6M0IIZ9_9BACT</name>
<keyword evidence="3" id="KW-0804">Transcription</keyword>
<evidence type="ECO:0000256" key="3">
    <source>
        <dbReference type="ARBA" id="ARBA00023163"/>
    </source>
</evidence>
<evidence type="ECO:0000313" key="5">
    <source>
        <dbReference type="EMBL" id="NEU68266.1"/>
    </source>
</evidence>
<organism evidence="5 6">
    <name type="scientific">Spirosoma agri</name>
    <dbReference type="NCBI Taxonomy" id="1987381"/>
    <lineage>
        <taxon>Bacteria</taxon>
        <taxon>Pseudomonadati</taxon>
        <taxon>Bacteroidota</taxon>
        <taxon>Cytophagia</taxon>
        <taxon>Cytophagales</taxon>
        <taxon>Cytophagaceae</taxon>
        <taxon>Spirosoma</taxon>
    </lineage>
</organism>
<dbReference type="CDD" id="cd00093">
    <property type="entry name" value="HTH_XRE"/>
    <property type="match status" value="1"/>
</dbReference>
<dbReference type="EMBL" id="JAAGNZ010000001">
    <property type="protein sequence ID" value="NEU68266.1"/>
    <property type="molecule type" value="Genomic_DNA"/>
</dbReference>
<evidence type="ECO:0000313" key="6">
    <source>
        <dbReference type="Proteomes" id="UP000477386"/>
    </source>
</evidence>
<feature type="domain" description="HTH cro/C1-type" evidence="4">
    <location>
        <begin position="15"/>
        <end position="69"/>
    </location>
</feature>
<gene>
    <name evidence="5" type="ORF">GK091_15345</name>
</gene>
<dbReference type="InterPro" id="IPR036286">
    <property type="entry name" value="LexA/Signal_pep-like_sf"/>
</dbReference>
<evidence type="ECO:0000259" key="4">
    <source>
        <dbReference type="PROSITE" id="PS50943"/>
    </source>
</evidence>
<keyword evidence="6" id="KW-1185">Reference proteome</keyword>
<dbReference type="PROSITE" id="PS50943">
    <property type="entry name" value="HTH_CROC1"/>
    <property type="match status" value="1"/>
</dbReference>
<dbReference type="InterPro" id="IPR015927">
    <property type="entry name" value="Peptidase_S24_S26A/B/C"/>
</dbReference>
<dbReference type="Pfam" id="PF00717">
    <property type="entry name" value="Peptidase_S24"/>
    <property type="match status" value="1"/>
</dbReference>
<reference evidence="5 6" key="1">
    <citation type="submission" date="2020-02" db="EMBL/GenBank/DDBJ databases">
        <title>Draft genome sequence of two Spirosoma agri KCTC 52727 and Spirosoma terrae KCTC 52035.</title>
        <authorList>
            <person name="Rojas J."/>
            <person name="Ambika Manirajan B."/>
            <person name="Ratering S."/>
            <person name="Suarez C."/>
            <person name="Schnell S."/>
        </authorList>
    </citation>
    <scope>NUCLEOTIDE SEQUENCE [LARGE SCALE GENOMIC DNA]</scope>
    <source>
        <strain evidence="5 6">KCTC 52727</strain>
    </source>
</reference>
<dbReference type="InterPro" id="IPR001387">
    <property type="entry name" value="Cro/C1-type_HTH"/>
</dbReference>
<dbReference type="SMART" id="SM00530">
    <property type="entry name" value="HTH_XRE"/>
    <property type="match status" value="1"/>
</dbReference>
<sequence>MTELLELVSDKAQRLIQVRETLGLNPKQFADKLEENPSNYYQMEAGKRPIGKHKSNELVRLLHLNPIWWETGQGEMFAPKGTVELKMVDDEEYESAWLPYYSIPLQGSFNEMSDPESNYGQAEKIKVIIKRGENVERNVVFEVRGQSMYPKYSEGTKIRCKIVNPADWEYISSGVYAISYNDSFVVKRIKDNELYTKGFLTLHSDNPDYGSTTVPTDQIHHIWKILRIIDSPAD</sequence>
<dbReference type="SUPFAM" id="SSF51306">
    <property type="entry name" value="LexA/Signal peptidase"/>
    <property type="match status" value="1"/>
</dbReference>
<dbReference type="Gene3D" id="1.10.260.40">
    <property type="entry name" value="lambda repressor-like DNA-binding domains"/>
    <property type="match status" value="1"/>
</dbReference>
<keyword evidence="2" id="KW-0238">DNA-binding</keyword>
<dbReference type="InterPro" id="IPR010982">
    <property type="entry name" value="Lambda_DNA-bd_dom_sf"/>
</dbReference>
<dbReference type="GO" id="GO:0003677">
    <property type="term" value="F:DNA binding"/>
    <property type="evidence" value="ECO:0007669"/>
    <property type="project" value="UniProtKB-KW"/>
</dbReference>
<protein>
    <submittedName>
        <fullName evidence="5">Helix-turn-helix transcriptional regulator</fullName>
    </submittedName>
</protein>
<keyword evidence="1" id="KW-0805">Transcription regulation</keyword>
<dbReference type="PANTHER" id="PTHR40661">
    <property type="match status" value="1"/>
</dbReference>
<dbReference type="Gene3D" id="2.10.109.10">
    <property type="entry name" value="Umud Fragment, subunit A"/>
    <property type="match status" value="1"/>
</dbReference>
<evidence type="ECO:0000256" key="2">
    <source>
        <dbReference type="ARBA" id="ARBA00023125"/>
    </source>
</evidence>
<dbReference type="Proteomes" id="UP000477386">
    <property type="component" value="Unassembled WGS sequence"/>
</dbReference>
<dbReference type="SUPFAM" id="SSF47413">
    <property type="entry name" value="lambda repressor-like DNA-binding domains"/>
    <property type="match status" value="1"/>
</dbReference>
<dbReference type="AlphaFoldDB" id="A0A6M0IIZ9"/>
<dbReference type="CDD" id="cd06529">
    <property type="entry name" value="S24_LexA-like"/>
    <property type="match status" value="1"/>
</dbReference>
<dbReference type="RefSeq" id="WP_164039941.1">
    <property type="nucleotide sequence ID" value="NZ_JAAGNZ010000001.1"/>
</dbReference>
<evidence type="ECO:0000256" key="1">
    <source>
        <dbReference type="ARBA" id="ARBA00023015"/>
    </source>
</evidence>
<proteinExistence type="predicted"/>
<dbReference type="PANTHER" id="PTHR40661:SF3">
    <property type="entry name" value="FELS-1 PROPHAGE TRANSCRIPTIONAL REGULATOR"/>
    <property type="match status" value="1"/>
</dbReference>